<name>A0A3N4LXG4_9PEZI</name>
<feature type="region of interest" description="Disordered" evidence="4">
    <location>
        <begin position="87"/>
        <end position="135"/>
    </location>
</feature>
<feature type="region of interest" description="Disordered" evidence="4">
    <location>
        <begin position="1"/>
        <end position="37"/>
    </location>
</feature>
<evidence type="ECO:0000256" key="4">
    <source>
        <dbReference type="SAM" id="MobiDB-lite"/>
    </source>
</evidence>
<protein>
    <submittedName>
        <fullName evidence="8">POPLD-domain-containing protein</fullName>
    </submittedName>
</protein>
<dbReference type="GO" id="GO:0000172">
    <property type="term" value="C:ribonuclease MRP complex"/>
    <property type="evidence" value="ECO:0007669"/>
    <property type="project" value="InterPro"/>
</dbReference>
<keyword evidence="2" id="KW-0819">tRNA processing</keyword>
<dbReference type="InParanoid" id="A0A3N4LXG4"/>
<dbReference type="GO" id="GO:0001682">
    <property type="term" value="P:tRNA 5'-leader removal"/>
    <property type="evidence" value="ECO:0007669"/>
    <property type="project" value="InterPro"/>
</dbReference>
<dbReference type="Proteomes" id="UP000267821">
    <property type="component" value="Unassembled WGS sequence"/>
</dbReference>
<dbReference type="Pfam" id="PF08170">
    <property type="entry name" value="POPLD"/>
    <property type="match status" value="1"/>
</dbReference>
<reference evidence="8 9" key="1">
    <citation type="journal article" date="2018" name="Nat. Ecol. Evol.">
        <title>Pezizomycetes genomes reveal the molecular basis of ectomycorrhizal truffle lifestyle.</title>
        <authorList>
            <person name="Murat C."/>
            <person name="Payen T."/>
            <person name="Noel B."/>
            <person name="Kuo A."/>
            <person name="Morin E."/>
            <person name="Chen J."/>
            <person name="Kohler A."/>
            <person name="Krizsan K."/>
            <person name="Balestrini R."/>
            <person name="Da Silva C."/>
            <person name="Montanini B."/>
            <person name="Hainaut M."/>
            <person name="Levati E."/>
            <person name="Barry K.W."/>
            <person name="Belfiori B."/>
            <person name="Cichocki N."/>
            <person name="Clum A."/>
            <person name="Dockter R.B."/>
            <person name="Fauchery L."/>
            <person name="Guy J."/>
            <person name="Iotti M."/>
            <person name="Le Tacon F."/>
            <person name="Lindquist E.A."/>
            <person name="Lipzen A."/>
            <person name="Malagnac F."/>
            <person name="Mello A."/>
            <person name="Molinier V."/>
            <person name="Miyauchi S."/>
            <person name="Poulain J."/>
            <person name="Riccioni C."/>
            <person name="Rubini A."/>
            <person name="Sitrit Y."/>
            <person name="Splivallo R."/>
            <person name="Traeger S."/>
            <person name="Wang M."/>
            <person name="Zifcakova L."/>
            <person name="Wipf D."/>
            <person name="Zambonelli A."/>
            <person name="Paolocci F."/>
            <person name="Nowrousian M."/>
            <person name="Ottonello S."/>
            <person name="Baldrian P."/>
            <person name="Spatafora J.W."/>
            <person name="Henrissat B."/>
            <person name="Nagy L.G."/>
            <person name="Aury J.M."/>
            <person name="Wincker P."/>
            <person name="Grigoriev I.V."/>
            <person name="Bonfante P."/>
            <person name="Martin F.M."/>
        </authorList>
    </citation>
    <scope>NUCLEOTIDE SEQUENCE [LARGE SCALE GENOMIC DNA]</scope>
    <source>
        <strain evidence="8 9">ATCC MYA-4762</strain>
    </source>
</reference>
<dbReference type="Pfam" id="PF22770">
    <property type="entry name" value="POP1_C"/>
    <property type="match status" value="1"/>
</dbReference>
<feature type="compositionally biased region" description="Polar residues" evidence="4">
    <location>
        <begin position="19"/>
        <end position="30"/>
    </location>
</feature>
<gene>
    <name evidence="8" type="ORF">L211DRAFT_865741</name>
</gene>
<dbReference type="PANTHER" id="PTHR22731:SF3">
    <property type="entry name" value="RIBONUCLEASES P_MRP PROTEIN SUBUNIT POP1"/>
    <property type="match status" value="1"/>
</dbReference>
<dbReference type="AlphaFoldDB" id="A0A3N4LXG4"/>
<dbReference type="STRING" id="1051890.A0A3N4LXG4"/>
<feature type="domain" description="Pop1 N-terminal" evidence="5">
    <location>
        <begin position="65"/>
        <end position="258"/>
    </location>
</feature>
<keyword evidence="3" id="KW-0539">Nucleus</keyword>
<proteinExistence type="predicted"/>
<dbReference type="EMBL" id="ML121531">
    <property type="protein sequence ID" value="RPB27596.1"/>
    <property type="molecule type" value="Genomic_DNA"/>
</dbReference>
<feature type="domain" description="POPLD" evidence="6">
    <location>
        <begin position="542"/>
        <end position="627"/>
    </location>
</feature>
<evidence type="ECO:0000259" key="7">
    <source>
        <dbReference type="Pfam" id="PF22770"/>
    </source>
</evidence>
<evidence type="ECO:0000313" key="8">
    <source>
        <dbReference type="EMBL" id="RPB27596.1"/>
    </source>
</evidence>
<dbReference type="InterPro" id="IPR039182">
    <property type="entry name" value="Pop1"/>
</dbReference>
<evidence type="ECO:0000259" key="6">
    <source>
        <dbReference type="Pfam" id="PF08170"/>
    </source>
</evidence>
<dbReference type="OrthoDB" id="442863at2759"/>
<dbReference type="Pfam" id="PF06978">
    <property type="entry name" value="POP1_N"/>
    <property type="match status" value="1"/>
</dbReference>
<sequence length="950" mass="106224">MSPQNTPNPRKRGAPAKTTPGTSSQRQANNPVHGRKRLKIQDARAIAVQSIEAGLKGGQLNINSFVKSREFEIRALEDAISNSRHANKKRAFQSVPRSMRRRTASHNVKRVPKRLRARHAKEMADENTPTVTSRRRKLTPHMRLRFETAKRLHALSQKKAKRDEGREKGKSFHDEGPLENALSAPPATKTKFRKRQKEKTWLPTHVWHAKRAHMVNRWRYAITESPTEKSYRPTHRSCTLRGAVAWDHSYYGIILVKGKEKELAGMLQEILGTEDAELTAAKGAIRKGRRSWRGWVFEKGGYPTKPIAPILLLWCRPSIKTASEPEYEKKKSHRSILIRVHPSAFFQLWMTILLVSKSYPSITSEDLRFELGSLEVTGPAATNALLACLQPREKPASSDTPEGVWESLRSLTNPSSLPPGAFLAFNIMDPRIAFPPRLPRLSEQEHEESTNKLFSVLSTWPPDWTQSPPALFSREARLASAHAQDSQKKINQRKLEAMPGQLPEALSTDPYIPIILLINREPSVVPSHNKKFSVSTSNAIGSWTVILPWKWVLPVWYSLVNFPGVRFGGIRESNQIQYENAVGSFPDDFPGTRAGLEEEGRKAAVREQIWEKRPKQKRTTWESVDLGEGRKGELGQGAWCDWEHLIALVAKEQKTKVATKPVSTAPAQPHNPIFTFSGPTAGSMNLDDASIPPAGQIPPPIIPASITTFNSQDTATHFHSSSSPWTIPTSLMAPLLFSPHIPIQHPLSVLSQEILAKSLFSVKIVYLHRGTPEPRARIYRLPTKSHAGRDPLARKIREGWKDVLDSHEKYEDSKFRSRKKNALQDMNLAEVSAGQKSVPQKRMDPGASRCHRVALLPPLRAELPKPPLQPGMEGYPAVPGEEDLIGFVSSGNFNLKEGRGMGIASLAFSRVFGEWMADAGTGEQKGAVGRVCVVRDVGKSVGRLARWELI</sequence>
<dbReference type="InterPro" id="IPR012590">
    <property type="entry name" value="POPLD_dom"/>
</dbReference>
<dbReference type="FunCoup" id="A0A3N4LXG4">
    <property type="interactions" value="102"/>
</dbReference>
<organism evidence="8 9">
    <name type="scientific">Terfezia boudieri ATCC MYA-4762</name>
    <dbReference type="NCBI Taxonomy" id="1051890"/>
    <lineage>
        <taxon>Eukaryota</taxon>
        <taxon>Fungi</taxon>
        <taxon>Dikarya</taxon>
        <taxon>Ascomycota</taxon>
        <taxon>Pezizomycotina</taxon>
        <taxon>Pezizomycetes</taxon>
        <taxon>Pezizales</taxon>
        <taxon>Pezizaceae</taxon>
        <taxon>Terfezia</taxon>
    </lineage>
</organism>
<keyword evidence="9" id="KW-1185">Reference proteome</keyword>
<feature type="domain" description="POP1 C-terminal" evidence="7">
    <location>
        <begin position="759"/>
        <end position="949"/>
    </location>
</feature>
<feature type="region of interest" description="Disordered" evidence="4">
    <location>
        <begin position="152"/>
        <end position="197"/>
    </location>
</feature>
<feature type="compositionally biased region" description="Basic and acidic residues" evidence="4">
    <location>
        <begin position="161"/>
        <end position="176"/>
    </location>
</feature>
<dbReference type="GO" id="GO:0005655">
    <property type="term" value="C:nucleolar ribonuclease P complex"/>
    <property type="evidence" value="ECO:0007669"/>
    <property type="project" value="InterPro"/>
</dbReference>
<accession>A0A3N4LXG4</accession>
<evidence type="ECO:0000256" key="2">
    <source>
        <dbReference type="ARBA" id="ARBA00022694"/>
    </source>
</evidence>
<evidence type="ECO:0000259" key="5">
    <source>
        <dbReference type="Pfam" id="PF06978"/>
    </source>
</evidence>
<dbReference type="PANTHER" id="PTHR22731">
    <property type="entry name" value="RIBONUCLEASES P/MRP PROTEIN SUBUNIT POP1"/>
    <property type="match status" value="1"/>
</dbReference>
<dbReference type="InterPro" id="IPR009723">
    <property type="entry name" value="Pop1_N"/>
</dbReference>
<comment type="subcellular location">
    <subcellularLocation>
        <location evidence="1">Nucleus</location>
    </subcellularLocation>
</comment>
<evidence type="ECO:0000256" key="3">
    <source>
        <dbReference type="ARBA" id="ARBA00023242"/>
    </source>
</evidence>
<feature type="compositionally biased region" description="Basic residues" evidence="4">
    <location>
        <begin position="98"/>
        <end position="119"/>
    </location>
</feature>
<dbReference type="InterPro" id="IPR055079">
    <property type="entry name" value="POP1_C"/>
</dbReference>
<evidence type="ECO:0000313" key="9">
    <source>
        <dbReference type="Proteomes" id="UP000267821"/>
    </source>
</evidence>
<evidence type="ECO:0000256" key="1">
    <source>
        <dbReference type="ARBA" id="ARBA00004123"/>
    </source>
</evidence>